<dbReference type="AlphaFoldDB" id="A0A6V8ML17"/>
<dbReference type="PANTHER" id="PTHR43317:SF1">
    <property type="entry name" value="THERMOSPERMINE SYNTHASE ACAULIS5"/>
    <property type="match status" value="1"/>
</dbReference>
<dbReference type="InterPro" id="IPR030374">
    <property type="entry name" value="PABS"/>
</dbReference>
<dbReference type="SUPFAM" id="SSF53335">
    <property type="entry name" value="S-adenosyl-L-methionine-dependent methyltransferases"/>
    <property type="match status" value="1"/>
</dbReference>
<feature type="transmembrane region" description="Helical" evidence="5">
    <location>
        <begin position="383"/>
        <end position="406"/>
    </location>
</feature>
<keyword evidence="3 4" id="KW-0620">Polyamine biosynthesis</keyword>
<evidence type="ECO:0000256" key="1">
    <source>
        <dbReference type="ARBA" id="ARBA00007867"/>
    </source>
</evidence>
<dbReference type="InterPro" id="IPR029063">
    <property type="entry name" value="SAM-dependent_MTases_sf"/>
</dbReference>
<keyword evidence="5" id="KW-0812">Transmembrane</keyword>
<dbReference type="Proteomes" id="UP000556026">
    <property type="component" value="Unassembled WGS sequence"/>
</dbReference>
<feature type="transmembrane region" description="Helical" evidence="5">
    <location>
        <begin position="338"/>
        <end position="371"/>
    </location>
</feature>
<dbReference type="Gene3D" id="3.40.50.150">
    <property type="entry name" value="Vaccinia Virus protein VP39"/>
    <property type="match status" value="1"/>
</dbReference>
<name>A0A6V8ML17_9BACT</name>
<feature type="domain" description="PABS" evidence="6">
    <location>
        <begin position="467"/>
        <end position="705"/>
    </location>
</feature>
<dbReference type="RefSeq" id="WP_183355501.1">
    <property type="nucleotide sequence ID" value="NZ_BLXX01000010.1"/>
</dbReference>
<feature type="transmembrane region" description="Helical" evidence="5">
    <location>
        <begin position="122"/>
        <end position="144"/>
    </location>
</feature>
<dbReference type="PANTHER" id="PTHR43317">
    <property type="entry name" value="THERMOSPERMINE SYNTHASE ACAULIS5"/>
    <property type="match status" value="1"/>
</dbReference>
<gene>
    <name evidence="7" type="ORF">GMST_30110</name>
</gene>
<organism evidence="7 8">
    <name type="scientific">Geomonas silvestris</name>
    <dbReference type="NCBI Taxonomy" id="2740184"/>
    <lineage>
        <taxon>Bacteria</taxon>
        <taxon>Pseudomonadati</taxon>
        <taxon>Thermodesulfobacteriota</taxon>
        <taxon>Desulfuromonadia</taxon>
        <taxon>Geobacterales</taxon>
        <taxon>Geobacteraceae</taxon>
        <taxon>Geomonas</taxon>
    </lineage>
</organism>
<protein>
    <recommendedName>
        <fullName evidence="6">PABS domain-containing protein</fullName>
    </recommendedName>
</protein>
<evidence type="ECO:0000256" key="4">
    <source>
        <dbReference type="PROSITE-ProRule" id="PRU00354"/>
    </source>
</evidence>
<reference evidence="8" key="1">
    <citation type="submission" date="2020-06" db="EMBL/GenBank/DDBJ databases">
        <title>Draft genomic sequence of Geomonas sp. Red330.</title>
        <authorList>
            <person name="Itoh H."/>
            <person name="Zhenxing X."/>
            <person name="Ushijima N."/>
            <person name="Masuda Y."/>
            <person name="Shiratori Y."/>
            <person name="Senoo K."/>
        </authorList>
    </citation>
    <scope>NUCLEOTIDE SEQUENCE [LARGE SCALE GENOMIC DNA]</scope>
    <source>
        <strain evidence="8">Red330</strain>
    </source>
</reference>
<proteinExistence type="inferred from homology"/>
<feature type="transmembrane region" description="Helical" evidence="5">
    <location>
        <begin position="38"/>
        <end position="59"/>
    </location>
</feature>
<feature type="transmembrane region" description="Helical" evidence="5">
    <location>
        <begin position="265"/>
        <end position="285"/>
    </location>
</feature>
<feature type="transmembrane region" description="Helical" evidence="5">
    <location>
        <begin position="412"/>
        <end position="431"/>
    </location>
</feature>
<evidence type="ECO:0000256" key="3">
    <source>
        <dbReference type="ARBA" id="ARBA00023115"/>
    </source>
</evidence>
<accession>A0A6V8ML17</accession>
<dbReference type="GO" id="GO:0006596">
    <property type="term" value="P:polyamine biosynthetic process"/>
    <property type="evidence" value="ECO:0007669"/>
    <property type="project" value="UniProtKB-UniRule"/>
</dbReference>
<dbReference type="GO" id="GO:0016740">
    <property type="term" value="F:transferase activity"/>
    <property type="evidence" value="ECO:0007669"/>
    <property type="project" value="UniProtKB-UniRule"/>
</dbReference>
<feature type="transmembrane region" description="Helical" evidence="5">
    <location>
        <begin position="6"/>
        <end position="26"/>
    </location>
</feature>
<feature type="transmembrane region" description="Helical" evidence="5">
    <location>
        <begin position="183"/>
        <end position="205"/>
    </location>
</feature>
<keyword evidence="5" id="KW-0472">Membrane</keyword>
<dbReference type="Pfam" id="PF01564">
    <property type="entry name" value="Spermine_synth"/>
    <property type="match status" value="1"/>
</dbReference>
<dbReference type="SUPFAM" id="SSF103473">
    <property type="entry name" value="MFS general substrate transporter"/>
    <property type="match status" value="1"/>
</dbReference>
<feature type="transmembrane region" description="Helical" evidence="5">
    <location>
        <begin position="297"/>
        <end position="318"/>
    </location>
</feature>
<comment type="caution">
    <text evidence="7">The sequence shown here is derived from an EMBL/GenBank/DDBJ whole genome shotgun (WGS) entry which is preliminary data.</text>
</comment>
<feature type="transmembrane region" description="Helical" evidence="5">
    <location>
        <begin position="443"/>
        <end position="460"/>
    </location>
</feature>
<evidence type="ECO:0000313" key="7">
    <source>
        <dbReference type="EMBL" id="GFO60686.1"/>
    </source>
</evidence>
<evidence type="ECO:0000256" key="5">
    <source>
        <dbReference type="SAM" id="Phobius"/>
    </source>
</evidence>
<dbReference type="Gene3D" id="1.20.1250.20">
    <property type="entry name" value="MFS general substrate transporter like domains"/>
    <property type="match status" value="1"/>
</dbReference>
<dbReference type="EMBL" id="BLXX01000010">
    <property type="protein sequence ID" value="GFO60686.1"/>
    <property type="molecule type" value="Genomic_DNA"/>
</dbReference>
<keyword evidence="2 4" id="KW-0808">Transferase</keyword>
<dbReference type="PROSITE" id="PS51006">
    <property type="entry name" value="PABS_2"/>
    <property type="match status" value="1"/>
</dbReference>
<evidence type="ECO:0000256" key="2">
    <source>
        <dbReference type="ARBA" id="ARBA00022679"/>
    </source>
</evidence>
<keyword evidence="5" id="KW-1133">Transmembrane helix</keyword>
<keyword evidence="8" id="KW-1185">Reference proteome</keyword>
<evidence type="ECO:0000313" key="8">
    <source>
        <dbReference type="Proteomes" id="UP000556026"/>
    </source>
</evidence>
<dbReference type="NCBIfam" id="NF037959">
    <property type="entry name" value="MFS_SpdSyn"/>
    <property type="match status" value="2"/>
</dbReference>
<comment type="similarity">
    <text evidence="1">Belongs to the spermidine/spermine synthase family.</text>
</comment>
<feature type="transmembrane region" description="Helical" evidence="5">
    <location>
        <begin position="233"/>
        <end position="253"/>
    </location>
</feature>
<sequence length="990" mass="108153">MSVNRRHIFFLLFGLSGFSGLIYESIWTHYLKLFLGHAAYAQTLVLAIFMGGMAIGSWICSNYSARWKNLLLGYAVTEGVVGFCALLFHPAFTRIIDAAYTTMIPAIGGPVAVSIFKWTLSALMILPQSILLGMTFPLMSAGILRRFPDRPGRSIAFLYFTNSIGATLGVLLSGFVLVRWIGLPGTICLAGAINIALALVVWFMVKRFYSTVENVETDTVATAAPKGWGWYRFFLLVSLLTGTASFIYEIGWIRMLSLVLGTSTHAFELMLSAFICGLAFGGLWIQRRIDQVDKPVRYLACVQVVMGILALSTLLLYGNTFEVMQWIVKSLPKTDLGYGLFNLSGSAIAMVVMLPATFCAGMTLPLITFVLLRQGHGERSIGAVYAANTVGAIIGVFFAIHLGLPLFGLKGLIGFGAGLDILVGVVLLWGATDTGDRRQAMGFTAAGLAALLLTLGFVNLDPYKMASGVYRFGTLLNRQNTKLVYYQDGKTASISVVRDGDGSMSVNTNGKTDASIMMQGQGATSDESTMILLAALPMALNPGARTAASIGMGSGMTSHALLGNPRLQQVDTIEIESRMVEAARLFRPAVERVFTDLRSKIYIDDAKTYFSSHNKKYDLIVSEPSNPWVSGVAGLFSAEFYRLIKHHMSDDAVFVQWVQLYEINTDLVVSVLKAVSNEFSDFAVYAPNDFDIVIISKKRGLLGEPDQEIMNLPALRFALSKNSIYGTQDIAVRKIGTKKFLGNFLENYPCRANSDYYPFVDQNAAKTRFLSSSATELLQLPQVPLPVLEMLQGEPRRWRETKVTPAVYSHNSQAAFAATALRDFFLVGDFHDRYNIVPDQVKQDALQVKRLFTVCGGNPDQQLGALFATAIRMIPYLSPEELDAVWARLESGPCTSSLPPSTKALASLFKATGRRDARAMSTNASALLQNADSMTQGTVKYLLASAMLGALACGDVATSEALWSKFRVGTFGGKEPDLLYRLLATYRALQ</sequence>
<evidence type="ECO:0000259" key="6">
    <source>
        <dbReference type="PROSITE" id="PS51006"/>
    </source>
</evidence>
<comment type="caution">
    <text evidence="4">Lacks conserved residue(s) required for the propagation of feature annotation.</text>
</comment>
<feature type="transmembrane region" description="Helical" evidence="5">
    <location>
        <begin position="71"/>
        <end position="88"/>
    </location>
</feature>
<dbReference type="InterPro" id="IPR036259">
    <property type="entry name" value="MFS_trans_sf"/>
</dbReference>
<feature type="transmembrane region" description="Helical" evidence="5">
    <location>
        <begin position="156"/>
        <end position="177"/>
    </location>
</feature>